<protein>
    <submittedName>
        <fullName evidence="2">Uncharacterized protein</fullName>
    </submittedName>
</protein>
<dbReference type="EMBL" id="JAEVHI010000003">
    <property type="protein sequence ID" value="KAG5296418.1"/>
    <property type="molecule type" value="Genomic_DNA"/>
</dbReference>
<dbReference type="AlphaFoldDB" id="A0A8H8D1H5"/>
<organism evidence="2 3">
    <name type="scientific">Ajellomyces capsulatus</name>
    <name type="common">Darling's disease fungus</name>
    <name type="synonym">Histoplasma capsulatum</name>
    <dbReference type="NCBI Taxonomy" id="5037"/>
    <lineage>
        <taxon>Eukaryota</taxon>
        <taxon>Fungi</taxon>
        <taxon>Dikarya</taxon>
        <taxon>Ascomycota</taxon>
        <taxon>Pezizomycotina</taxon>
        <taxon>Eurotiomycetes</taxon>
        <taxon>Eurotiomycetidae</taxon>
        <taxon>Onygenales</taxon>
        <taxon>Ajellomycetaceae</taxon>
        <taxon>Histoplasma</taxon>
    </lineage>
</organism>
<proteinExistence type="predicted"/>
<dbReference type="VEuPathDB" id="FungiDB:I7I52_07064"/>
<evidence type="ECO:0000256" key="1">
    <source>
        <dbReference type="SAM" id="MobiDB-lite"/>
    </source>
</evidence>
<sequence length="200" mass="21493">MSVAVFIIVITTNSSSGSRNITITATTTIVHLSNWICANFIFTFHFARGEYSLSHSPHAREQLHEAAIPVRRRNHQIGRGYPARLHVDQTEDEGGEGESRQTQRRRVGELALLDGAVQTGLELTPEGGEALAGRGDLGEGAVPEAGSGLGDLALLVGHGAGRRVAVGSAVGEVFVGWFGHSVRRCLCMCITGRQRFFICD</sequence>
<gene>
    <name evidence="2" type="ORF">I7I52_07064</name>
</gene>
<reference evidence="2 3" key="1">
    <citation type="submission" date="2021-01" db="EMBL/GenBank/DDBJ databases">
        <title>Chromosome-level genome assembly of a human fungal pathogen reveals clustering of transcriptionally co-regulated genes.</title>
        <authorList>
            <person name="Voorhies M."/>
            <person name="Cohen S."/>
            <person name="Shea T.P."/>
            <person name="Petrus S."/>
            <person name="Munoz J.F."/>
            <person name="Poplawski S."/>
            <person name="Goldman W.E."/>
            <person name="Michael T."/>
            <person name="Cuomo C.A."/>
            <person name="Sil A."/>
            <person name="Beyhan S."/>
        </authorList>
    </citation>
    <scope>NUCLEOTIDE SEQUENCE [LARGE SCALE GENOMIC DNA]</scope>
    <source>
        <strain evidence="2 3">G184AR</strain>
    </source>
</reference>
<evidence type="ECO:0000313" key="3">
    <source>
        <dbReference type="Proteomes" id="UP000670092"/>
    </source>
</evidence>
<evidence type="ECO:0000313" key="2">
    <source>
        <dbReference type="EMBL" id="KAG5296418.1"/>
    </source>
</evidence>
<comment type="caution">
    <text evidence="2">The sequence shown here is derived from an EMBL/GenBank/DDBJ whole genome shotgun (WGS) entry which is preliminary data.</text>
</comment>
<accession>A0A8H8D1H5</accession>
<feature type="region of interest" description="Disordered" evidence="1">
    <location>
        <begin position="81"/>
        <end position="104"/>
    </location>
</feature>
<dbReference type="Proteomes" id="UP000670092">
    <property type="component" value="Unassembled WGS sequence"/>
</dbReference>
<name>A0A8H8D1H5_AJECA</name>